<evidence type="ECO:0000313" key="2">
    <source>
        <dbReference type="EMBL" id="MFC0527373.1"/>
    </source>
</evidence>
<proteinExistence type="predicted"/>
<protein>
    <submittedName>
        <fullName evidence="2">Flavin-containing monooxygenase</fullName>
        <ecNumber evidence="2">1.14.13.-</ecNumber>
    </submittedName>
</protein>
<accession>A0ABV6LYP4</accession>
<dbReference type="InterPro" id="IPR051209">
    <property type="entry name" value="FAD-bind_Monooxygenase_sf"/>
</dbReference>
<dbReference type="Gene3D" id="3.50.50.60">
    <property type="entry name" value="FAD/NAD(P)-binding domain"/>
    <property type="match status" value="2"/>
</dbReference>
<keyword evidence="2" id="KW-0503">Monooxygenase</keyword>
<gene>
    <name evidence="2" type="ORF">ACFFIA_06850</name>
</gene>
<dbReference type="EC" id="1.14.13.-" evidence="2"/>
<dbReference type="PRINTS" id="PR00370">
    <property type="entry name" value="FMOXYGENASE"/>
</dbReference>
<sequence length="489" mass="54642">MTSASRPAPVQRTTVLIIGAGVSGIAMAVNLRKRGIDDFVVLEMSEGAGGTWWDNRYPGVEVDVPSSFYSFSFAPHVFSRTHADAGAMLAYLNEVVRAHDLAGCFRFGEKVERVEWDSASAEYEVETVAGSRWRSRYVVSCVGQLNNPGYPAWAVDSPFQGELVHTARWNDAIALNGKSVAVVGTGSTSAQVVPEVAKTAASVYVFQRQPGWVLPKEDRTYSQAERARLERSRVRQRLARLRTYVDMERLTASARKGTKANRRMQQAAEEYLAKTIEDPVLRTALLPDYPFFGKRVVLSQDFYPALNRPNVTLIPKAVDHLTQKGVVDVSGQETVVDVVILATGFQPSNFLATFDVIGKGGARLKEQWGAEPRSFLGMMTPGFPNFFVTYGPNTNGGSIIFFVERQAEWISKALGVAERHRRSIEVRPRVVELCDKLVAWGNSRFVWSHTQNNYYTSTTGRVVTQWPFSQTTYWVLTRLIRPRLACRVR</sequence>
<dbReference type="GO" id="GO:0004497">
    <property type="term" value="F:monooxygenase activity"/>
    <property type="evidence" value="ECO:0007669"/>
    <property type="project" value="UniProtKB-KW"/>
</dbReference>
<dbReference type="Proteomes" id="UP001589867">
    <property type="component" value="Unassembled WGS sequence"/>
</dbReference>
<keyword evidence="3" id="KW-1185">Reference proteome</keyword>
<dbReference type="PANTHER" id="PTHR42877:SF4">
    <property type="entry name" value="FAD_NAD(P)-BINDING DOMAIN-CONTAINING PROTEIN-RELATED"/>
    <property type="match status" value="1"/>
</dbReference>
<name>A0ABV6LYP4_9ACTN</name>
<dbReference type="RefSeq" id="WP_377247160.1">
    <property type="nucleotide sequence ID" value="NZ_JBHLUH010000009.1"/>
</dbReference>
<dbReference type="Pfam" id="PF13738">
    <property type="entry name" value="Pyr_redox_3"/>
    <property type="match status" value="1"/>
</dbReference>
<keyword evidence="1 2" id="KW-0560">Oxidoreductase</keyword>
<comment type="caution">
    <text evidence="2">The sequence shown here is derived from an EMBL/GenBank/DDBJ whole genome shotgun (WGS) entry which is preliminary data.</text>
</comment>
<evidence type="ECO:0000256" key="1">
    <source>
        <dbReference type="ARBA" id="ARBA00023002"/>
    </source>
</evidence>
<dbReference type="PANTHER" id="PTHR42877">
    <property type="entry name" value="L-ORNITHINE N(5)-MONOOXYGENASE-RELATED"/>
    <property type="match status" value="1"/>
</dbReference>
<dbReference type="SUPFAM" id="SSF51905">
    <property type="entry name" value="FAD/NAD(P)-binding domain"/>
    <property type="match status" value="1"/>
</dbReference>
<dbReference type="InterPro" id="IPR000960">
    <property type="entry name" value="Flavin_mOase"/>
</dbReference>
<reference evidence="2 3" key="1">
    <citation type="submission" date="2024-09" db="EMBL/GenBank/DDBJ databases">
        <authorList>
            <person name="Sun Q."/>
            <person name="Mori K."/>
        </authorList>
    </citation>
    <scope>NUCLEOTIDE SEQUENCE [LARGE SCALE GENOMIC DNA]</scope>
    <source>
        <strain evidence="2 3">TBRC 3947</strain>
    </source>
</reference>
<dbReference type="EMBL" id="JBHLUH010000009">
    <property type="protein sequence ID" value="MFC0527373.1"/>
    <property type="molecule type" value="Genomic_DNA"/>
</dbReference>
<dbReference type="InterPro" id="IPR036188">
    <property type="entry name" value="FAD/NAD-bd_sf"/>
</dbReference>
<organism evidence="2 3">
    <name type="scientific">Phytohabitans kaempferiae</name>
    <dbReference type="NCBI Taxonomy" id="1620943"/>
    <lineage>
        <taxon>Bacteria</taxon>
        <taxon>Bacillati</taxon>
        <taxon>Actinomycetota</taxon>
        <taxon>Actinomycetes</taxon>
        <taxon>Micromonosporales</taxon>
        <taxon>Micromonosporaceae</taxon>
    </lineage>
</organism>
<evidence type="ECO:0000313" key="3">
    <source>
        <dbReference type="Proteomes" id="UP001589867"/>
    </source>
</evidence>